<dbReference type="GO" id="GO:0016787">
    <property type="term" value="F:hydrolase activity"/>
    <property type="evidence" value="ECO:0007669"/>
    <property type="project" value="UniProtKB-KW"/>
</dbReference>
<evidence type="ECO:0000256" key="11">
    <source>
        <dbReference type="ARBA" id="ARBA00023277"/>
    </source>
</evidence>
<comment type="cofactor">
    <cofactor evidence="1">
        <name>Cu(2+)</name>
        <dbReference type="ChEBI" id="CHEBI:29036"/>
    </cofactor>
</comment>
<evidence type="ECO:0000256" key="12">
    <source>
        <dbReference type="ARBA" id="ARBA00023326"/>
    </source>
</evidence>
<keyword evidence="3" id="KW-0964">Secreted</keyword>
<feature type="signal peptide" evidence="16">
    <location>
        <begin position="1"/>
        <end position="20"/>
    </location>
</feature>
<keyword evidence="12" id="KW-0624">Polysaccharide degradation</keyword>
<evidence type="ECO:0000259" key="17">
    <source>
        <dbReference type="Pfam" id="PF03443"/>
    </source>
</evidence>
<comment type="similarity">
    <text evidence="13">Belongs to the polysaccharide monooxygenase AA9 family.</text>
</comment>
<dbReference type="EC" id="1.14.99.56" evidence="15"/>
<dbReference type="Gene3D" id="2.70.50.70">
    <property type="match status" value="1"/>
</dbReference>
<evidence type="ECO:0000313" key="18">
    <source>
        <dbReference type="EMBL" id="POS70348.1"/>
    </source>
</evidence>
<dbReference type="Proteomes" id="UP000094444">
    <property type="component" value="Unassembled WGS sequence"/>
</dbReference>
<evidence type="ECO:0000256" key="4">
    <source>
        <dbReference type="ARBA" id="ARBA00022723"/>
    </source>
</evidence>
<evidence type="ECO:0000313" key="19">
    <source>
        <dbReference type="Proteomes" id="UP000094444"/>
    </source>
</evidence>
<comment type="catalytic activity">
    <reaction evidence="14">
        <text>[(1-&gt;4)-beta-D-glucosyl]n+m + reduced acceptor + O2 = 4-dehydro-beta-D-glucosyl-[(1-&gt;4)-beta-D-glucosyl]n-1 + [(1-&gt;4)-beta-D-glucosyl]m + acceptor + H2O.</text>
        <dbReference type="EC" id="1.14.99.56"/>
    </reaction>
</comment>
<feature type="domain" description="Auxiliary Activity family 9 catalytic" evidence="17">
    <location>
        <begin position="21"/>
        <end position="237"/>
    </location>
</feature>
<dbReference type="InParanoid" id="A0A2P5HJB9"/>
<keyword evidence="7" id="KW-0560">Oxidoreductase</keyword>
<dbReference type="EMBL" id="MAVT02001673">
    <property type="protein sequence ID" value="POS70348.1"/>
    <property type="molecule type" value="Genomic_DNA"/>
</dbReference>
<keyword evidence="18" id="KW-0378">Hydrolase</keyword>
<evidence type="ECO:0000256" key="13">
    <source>
        <dbReference type="ARBA" id="ARBA00044502"/>
    </source>
</evidence>
<evidence type="ECO:0000256" key="10">
    <source>
        <dbReference type="ARBA" id="ARBA00023157"/>
    </source>
</evidence>
<feature type="chain" id="PRO_5015154285" description="lytic cellulose monooxygenase (C4-dehydrogenating)" evidence="16">
    <location>
        <begin position="21"/>
        <end position="248"/>
    </location>
</feature>
<evidence type="ECO:0000256" key="9">
    <source>
        <dbReference type="ARBA" id="ARBA00023033"/>
    </source>
</evidence>
<gene>
    <name evidence="18" type="ORF">DHEL01_v211260</name>
</gene>
<evidence type="ECO:0000256" key="16">
    <source>
        <dbReference type="SAM" id="SignalP"/>
    </source>
</evidence>
<dbReference type="GO" id="GO:0005576">
    <property type="term" value="C:extracellular region"/>
    <property type="evidence" value="ECO:0007669"/>
    <property type="project" value="UniProtKB-SubCell"/>
</dbReference>
<dbReference type="GO" id="GO:0030245">
    <property type="term" value="P:cellulose catabolic process"/>
    <property type="evidence" value="ECO:0007669"/>
    <property type="project" value="UniProtKB-KW"/>
</dbReference>
<comment type="caution">
    <text evidence="18">The sequence shown here is derived from an EMBL/GenBank/DDBJ whole genome shotgun (WGS) entry which is preliminary data.</text>
</comment>
<dbReference type="GO" id="GO:0046872">
    <property type="term" value="F:metal ion binding"/>
    <property type="evidence" value="ECO:0007669"/>
    <property type="project" value="UniProtKB-KW"/>
</dbReference>
<name>A0A2P5HJB9_DIAHE</name>
<sequence length="248" mass="26221">MPSLKLVAATLCGFATTSLAHGYVSGFVTDGKFNQGYLLDYYYLVKNGGTAPATAGWSEEALDLGFVAPNNFGTQDINCHINSAPGSIAGTVSAGGTIEFQWTKWGHGLGPMLTYIAPYSGSPSSIDKSKLLWTKIDEAGINYNTQVWAAQDMIDNNSTWTITVPKTLKAGTYVFRHETIAAHGAGSLNGAQAYPFCINIQVTGSGTKVPSGGTLGVNLYKATDPGILFNPYTTITSYKIPGPALWTG</sequence>
<evidence type="ECO:0000256" key="14">
    <source>
        <dbReference type="ARBA" id="ARBA00045077"/>
    </source>
</evidence>
<dbReference type="OrthoDB" id="4849160at2759"/>
<evidence type="ECO:0000256" key="15">
    <source>
        <dbReference type="ARBA" id="ARBA00047174"/>
    </source>
</evidence>
<evidence type="ECO:0000256" key="2">
    <source>
        <dbReference type="ARBA" id="ARBA00004613"/>
    </source>
</evidence>
<evidence type="ECO:0000256" key="1">
    <source>
        <dbReference type="ARBA" id="ARBA00001973"/>
    </source>
</evidence>
<evidence type="ECO:0000256" key="8">
    <source>
        <dbReference type="ARBA" id="ARBA00023008"/>
    </source>
</evidence>
<accession>A0A2P5HJB9</accession>
<dbReference type="InterPro" id="IPR049892">
    <property type="entry name" value="AA9"/>
</dbReference>
<evidence type="ECO:0000256" key="7">
    <source>
        <dbReference type="ARBA" id="ARBA00023002"/>
    </source>
</evidence>
<keyword evidence="8" id="KW-0186">Copper</keyword>
<comment type="subcellular location">
    <subcellularLocation>
        <location evidence="2">Secreted</location>
    </subcellularLocation>
</comment>
<dbReference type="Pfam" id="PF03443">
    <property type="entry name" value="AA9"/>
    <property type="match status" value="1"/>
</dbReference>
<dbReference type="InterPro" id="IPR005103">
    <property type="entry name" value="AA9_LPMO"/>
</dbReference>
<dbReference type="AlphaFoldDB" id="A0A2P5HJB9"/>
<evidence type="ECO:0000256" key="5">
    <source>
        <dbReference type="ARBA" id="ARBA00022729"/>
    </source>
</evidence>
<reference evidence="18" key="1">
    <citation type="submission" date="2017-09" db="EMBL/GenBank/DDBJ databases">
        <title>Polyketide synthases of a Diaporthe helianthi virulent isolate.</title>
        <authorList>
            <person name="Baroncelli R."/>
        </authorList>
    </citation>
    <scope>NUCLEOTIDE SEQUENCE [LARGE SCALE GENOMIC DNA]</scope>
    <source>
        <strain evidence="18">7/96</strain>
    </source>
</reference>
<keyword evidence="5 16" id="KW-0732">Signal</keyword>
<proteinExistence type="inferred from homology"/>
<dbReference type="GO" id="GO:0004497">
    <property type="term" value="F:monooxygenase activity"/>
    <property type="evidence" value="ECO:0007669"/>
    <property type="project" value="UniProtKB-KW"/>
</dbReference>
<keyword evidence="6" id="KW-0136">Cellulose degradation</keyword>
<evidence type="ECO:0000256" key="3">
    <source>
        <dbReference type="ARBA" id="ARBA00022525"/>
    </source>
</evidence>
<keyword evidence="10" id="KW-1015">Disulfide bond</keyword>
<keyword evidence="11" id="KW-0119">Carbohydrate metabolism</keyword>
<dbReference type="CDD" id="cd21175">
    <property type="entry name" value="LPMO_AA9"/>
    <property type="match status" value="1"/>
</dbReference>
<keyword evidence="19" id="KW-1185">Reference proteome</keyword>
<dbReference type="PANTHER" id="PTHR33353">
    <property type="entry name" value="PUTATIVE (AFU_ORTHOLOGUE AFUA_1G12560)-RELATED"/>
    <property type="match status" value="1"/>
</dbReference>
<keyword evidence="9" id="KW-0503">Monooxygenase</keyword>
<dbReference type="STRING" id="158607.A0A2P5HJB9"/>
<protein>
    <recommendedName>
        <fullName evidence="15">lytic cellulose monooxygenase (C4-dehydrogenating)</fullName>
        <ecNumber evidence="15">1.14.99.56</ecNumber>
    </recommendedName>
</protein>
<keyword evidence="4" id="KW-0479">Metal-binding</keyword>
<evidence type="ECO:0000256" key="6">
    <source>
        <dbReference type="ARBA" id="ARBA00023001"/>
    </source>
</evidence>
<organism evidence="18 19">
    <name type="scientific">Diaporthe helianthi</name>
    <dbReference type="NCBI Taxonomy" id="158607"/>
    <lineage>
        <taxon>Eukaryota</taxon>
        <taxon>Fungi</taxon>
        <taxon>Dikarya</taxon>
        <taxon>Ascomycota</taxon>
        <taxon>Pezizomycotina</taxon>
        <taxon>Sordariomycetes</taxon>
        <taxon>Sordariomycetidae</taxon>
        <taxon>Diaporthales</taxon>
        <taxon>Diaporthaceae</taxon>
        <taxon>Diaporthe</taxon>
    </lineage>
</organism>
<dbReference type="PANTHER" id="PTHR33353:SF34">
    <property type="entry name" value="ENDO-BETA-1,4-GLUCANASE D"/>
    <property type="match status" value="1"/>
</dbReference>